<reference evidence="2" key="1">
    <citation type="submission" date="2020-01" db="EMBL/GenBank/DDBJ databases">
        <title>Genome sequence of Kobresia littledalei, the first chromosome-level genome in the family Cyperaceae.</title>
        <authorList>
            <person name="Qu G."/>
        </authorList>
    </citation>
    <scope>NUCLEOTIDE SEQUENCE</scope>
    <source>
        <strain evidence="2">C.B.Clarke</strain>
        <tissue evidence="2">Leaf</tissue>
    </source>
</reference>
<evidence type="ECO:0000313" key="2">
    <source>
        <dbReference type="EMBL" id="KAF3341315.1"/>
    </source>
</evidence>
<evidence type="ECO:0000313" key="3">
    <source>
        <dbReference type="Proteomes" id="UP000623129"/>
    </source>
</evidence>
<feature type="region of interest" description="Disordered" evidence="1">
    <location>
        <begin position="24"/>
        <end position="73"/>
    </location>
</feature>
<feature type="compositionally biased region" description="Basic and acidic residues" evidence="1">
    <location>
        <begin position="50"/>
        <end position="73"/>
    </location>
</feature>
<protein>
    <submittedName>
        <fullName evidence="2">Uncharacterized protein</fullName>
    </submittedName>
</protein>
<comment type="caution">
    <text evidence="2">The sequence shown here is derived from an EMBL/GenBank/DDBJ whole genome shotgun (WGS) entry which is preliminary data.</text>
</comment>
<evidence type="ECO:0000256" key="1">
    <source>
        <dbReference type="SAM" id="MobiDB-lite"/>
    </source>
</evidence>
<accession>A0A833R2J5</accession>
<feature type="compositionally biased region" description="Low complexity" evidence="1">
    <location>
        <begin position="36"/>
        <end position="46"/>
    </location>
</feature>
<name>A0A833R2J5_9POAL</name>
<gene>
    <name evidence="2" type="ORF">FCM35_KLT10159</name>
</gene>
<dbReference type="AlphaFoldDB" id="A0A833R2J5"/>
<keyword evidence="3" id="KW-1185">Reference proteome</keyword>
<organism evidence="2 3">
    <name type="scientific">Carex littledalei</name>
    <dbReference type="NCBI Taxonomy" id="544730"/>
    <lineage>
        <taxon>Eukaryota</taxon>
        <taxon>Viridiplantae</taxon>
        <taxon>Streptophyta</taxon>
        <taxon>Embryophyta</taxon>
        <taxon>Tracheophyta</taxon>
        <taxon>Spermatophyta</taxon>
        <taxon>Magnoliopsida</taxon>
        <taxon>Liliopsida</taxon>
        <taxon>Poales</taxon>
        <taxon>Cyperaceae</taxon>
        <taxon>Cyperoideae</taxon>
        <taxon>Cariceae</taxon>
        <taxon>Carex</taxon>
        <taxon>Carex subgen. Euthyceras</taxon>
    </lineage>
</organism>
<dbReference type="EMBL" id="SWLB01000002">
    <property type="protein sequence ID" value="KAF3341315.1"/>
    <property type="molecule type" value="Genomic_DNA"/>
</dbReference>
<sequence length="73" mass="7593">MNALSSYFSACCGAGIKHWKMSKNEAASVSTRSAGDDAGVGADAEGCGSEAREQERDGGEILGPKERDGWARV</sequence>
<proteinExistence type="predicted"/>
<dbReference type="Proteomes" id="UP000623129">
    <property type="component" value="Unassembled WGS sequence"/>
</dbReference>